<dbReference type="InterPro" id="IPR043502">
    <property type="entry name" value="DNA/RNA_pol_sf"/>
</dbReference>
<dbReference type="Gene3D" id="1.10.150.20">
    <property type="entry name" value="5' to 3' exonuclease, C-terminal subdomain"/>
    <property type="match status" value="1"/>
</dbReference>
<dbReference type="InterPro" id="IPR017961">
    <property type="entry name" value="DNA_pol_Y-fam_little_finger"/>
</dbReference>
<dbReference type="Gene3D" id="3.30.1490.100">
    <property type="entry name" value="DNA polymerase, Y-family, little finger domain"/>
    <property type="match status" value="1"/>
</dbReference>
<evidence type="ECO:0000313" key="8">
    <source>
        <dbReference type="Proteomes" id="UP000198820"/>
    </source>
</evidence>
<dbReference type="Gene3D" id="3.40.1170.60">
    <property type="match status" value="1"/>
</dbReference>
<dbReference type="SUPFAM" id="SSF100879">
    <property type="entry name" value="Lesion bypass DNA polymerase (Y-family), little finger domain"/>
    <property type="match status" value="1"/>
</dbReference>
<feature type="domain" description="UmuC" evidence="6">
    <location>
        <begin position="2"/>
        <end position="187"/>
    </location>
</feature>
<dbReference type="STRING" id="908615.SAMN05421540_104232"/>
<keyword evidence="5" id="KW-0742">SOS response</keyword>
<dbReference type="InterPro" id="IPR001126">
    <property type="entry name" value="UmuC"/>
</dbReference>
<organism evidence="7 8">
    <name type="scientific">Psychroflexus halocasei</name>
    <dbReference type="NCBI Taxonomy" id="908615"/>
    <lineage>
        <taxon>Bacteria</taxon>
        <taxon>Pseudomonadati</taxon>
        <taxon>Bacteroidota</taxon>
        <taxon>Flavobacteriia</taxon>
        <taxon>Flavobacteriales</taxon>
        <taxon>Flavobacteriaceae</taxon>
        <taxon>Psychroflexus</taxon>
    </lineage>
</organism>
<dbReference type="GO" id="GO:0042276">
    <property type="term" value="P:error-prone translesion synthesis"/>
    <property type="evidence" value="ECO:0007669"/>
    <property type="project" value="TreeGrafter"/>
</dbReference>
<dbReference type="Pfam" id="PF11799">
    <property type="entry name" value="IMS_C"/>
    <property type="match status" value="1"/>
</dbReference>
<dbReference type="Pfam" id="PF13438">
    <property type="entry name" value="DUF4113"/>
    <property type="match status" value="1"/>
</dbReference>
<gene>
    <name evidence="7" type="ORF">SAMN05421540_104232</name>
</gene>
<proteinExistence type="inferred from homology"/>
<dbReference type="GO" id="GO:0009432">
    <property type="term" value="P:SOS response"/>
    <property type="evidence" value="ECO:0007669"/>
    <property type="project" value="UniProtKB-KW"/>
</dbReference>
<dbReference type="CDD" id="cd01700">
    <property type="entry name" value="PolY_Pol_V_umuC"/>
    <property type="match status" value="1"/>
</dbReference>
<dbReference type="SUPFAM" id="SSF56672">
    <property type="entry name" value="DNA/RNA polymerases"/>
    <property type="match status" value="1"/>
</dbReference>
<dbReference type="InterPro" id="IPR036775">
    <property type="entry name" value="DNA_pol_Y-fam_lit_finger_sf"/>
</dbReference>
<name>A0A1H3ZWF3_9FLAO</name>
<dbReference type="EMBL" id="FNQF01000004">
    <property type="protein sequence ID" value="SEA27978.1"/>
    <property type="molecule type" value="Genomic_DNA"/>
</dbReference>
<dbReference type="InterPro" id="IPR043128">
    <property type="entry name" value="Rev_trsase/Diguanyl_cyclase"/>
</dbReference>
<evidence type="ECO:0000259" key="6">
    <source>
        <dbReference type="PROSITE" id="PS50173"/>
    </source>
</evidence>
<evidence type="ECO:0000313" key="7">
    <source>
        <dbReference type="EMBL" id="SEA27978.1"/>
    </source>
</evidence>
<dbReference type="GO" id="GO:0003684">
    <property type="term" value="F:damaged DNA binding"/>
    <property type="evidence" value="ECO:0007669"/>
    <property type="project" value="InterPro"/>
</dbReference>
<dbReference type="AlphaFoldDB" id="A0A1H3ZWF3"/>
<dbReference type="Gene3D" id="3.30.70.270">
    <property type="match status" value="1"/>
</dbReference>
<dbReference type="RefSeq" id="WP_093242034.1">
    <property type="nucleotide sequence ID" value="NZ_FNQF01000004.1"/>
</dbReference>
<dbReference type="GO" id="GO:0006281">
    <property type="term" value="P:DNA repair"/>
    <property type="evidence" value="ECO:0007669"/>
    <property type="project" value="UniProtKB-KW"/>
</dbReference>
<dbReference type="GO" id="GO:0005829">
    <property type="term" value="C:cytosol"/>
    <property type="evidence" value="ECO:0007669"/>
    <property type="project" value="TreeGrafter"/>
</dbReference>
<dbReference type="Proteomes" id="UP000198820">
    <property type="component" value="Unassembled WGS sequence"/>
</dbReference>
<comment type="similarity">
    <text evidence="1">Belongs to the DNA polymerase type-Y family.</text>
</comment>
<evidence type="ECO:0000256" key="1">
    <source>
        <dbReference type="ARBA" id="ARBA00010945"/>
    </source>
</evidence>
<sequence>MFALVDCNNFYASCERVFNPSLREVPIAILSNNDGCVIARSNEAKALGIPMGAPAFKFEKIFKQKNIKVFSSNYALYGDMSARVMNILSEFTPDIEIYSIDESFLYFKGYDKIGLEKHLQKMKKTVEKSTGIPISIGVAETKTLSKVANRIAKKFPKHTGGIYIIKNEELRLKALKWLSIGDIWGIGRQHQKRLEALGLQKAYEFAQLNDDWVRKHMTVVGLRLKKELEGEQTLGLEGITNKKAIATTRSFDYEYKDLDYITERICSYAIICGEKLRRQDSCCQSIHVFLKSNRFRENTTYHSRGFTVQLPYPTNSSLDLVKFAKKALHQIYKQDISYKKAGVIVSRITPENEKQTSLFTEENPKHFPLMKKIDALNESYGKHTIKFGNQDLKHRWKMRQNHLSQNYSTKLTDVIEIKAD</sequence>
<dbReference type="InterPro" id="IPR025188">
    <property type="entry name" value="DUF4113"/>
</dbReference>
<keyword evidence="2" id="KW-0227">DNA damage</keyword>
<evidence type="ECO:0000256" key="2">
    <source>
        <dbReference type="ARBA" id="ARBA00022763"/>
    </source>
</evidence>
<dbReference type="PANTHER" id="PTHR11076">
    <property type="entry name" value="DNA REPAIR POLYMERASE UMUC / TRANSFERASE FAMILY MEMBER"/>
    <property type="match status" value="1"/>
</dbReference>
<reference evidence="7 8" key="1">
    <citation type="submission" date="2016-10" db="EMBL/GenBank/DDBJ databases">
        <authorList>
            <person name="de Groot N.N."/>
        </authorList>
    </citation>
    <scope>NUCLEOTIDE SEQUENCE [LARGE SCALE GENOMIC DNA]</scope>
    <source>
        <strain evidence="7 8">DSM 23581</strain>
    </source>
</reference>
<keyword evidence="4" id="KW-0234">DNA repair</keyword>
<protein>
    <submittedName>
        <fullName evidence="7">DNA polymerase V</fullName>
    </submittedName>
</protein>
<dbReference type="PROSITE" id="PS50173">
    <property type="entry name" value="UMUC"/>
    <property type="match status" value="1"/>
</dbReference>
<evidence type="ECO:0000256" key="4">
    <source>
        <dbReference type="ARBA" id="ARBA00023204"/>
    </source>
</evidence>
<accession>A0A1H3ZWF3</accession>
<keyword evidence="3" id="KW-0741">SOS mutagenesis</keyword>
<keyword evidence="8" id="KW-1185">Reference proteome</keyword>
<dbReference type="InterPro" id="IPR050116">
    <property type="entry name" value="DNA_polymerase-Y"/>
</dbReference>
<dbReference type="PANTHER" id="PTHR11076:SF34">
    <property type="entry name" value="PROTEIN UMUC"/>
    <property type="match status" value="1"/>
</dbReference>
<dbReference type="GO" id="GO:0003887">
    <property type="term" value="F:DNA-directed DNA polymerase activity"/>
    <property type="evidence" value="ECO:0007669"/>
    <property type="project" value="TreeGrafter"/>
</dbReference>
<evidence type="ECO:0000256" key="5">
    <source>
        <dbReference type="ARBA" id="ARBA00023236"/>
    </source>
</evidence>
<dbReference type="Pfam" id="PF00817">
    <property type="entry name" value="IMS"/>
    <property type="match status" value="1"/>
</dbReference>
<evidence type="ECO:0000256" key="3">
    <source>
        <dbReference type="ARBA" id="ARBA00023199"/>
    </source>
</evidence>